<dbReference type="PANTHER" id="PTHR35743:SF1">
    <property type="entry name" value="NODULIN HOMEOBOX"/>
    <property type="match status" value="1"/>
</dbReference>
<keyword evidence="3" id="KW-1185">Reference proteome</keyword>
<gene>
    <name evidence="2" type="ORF">SASPL_152501</name>
</gene>
<reference evidence="2" key="2">
    <citation type="submission" date="2020-08" db="EMBL/GenBank/DDBJ databases">
        <title>Plant Genome Project.</title>
        <authorList>
            <person name="Zhang R.-G."/>
        </authorList>
    </citation>
    <scope>NUCLEOTIDE SEQUENCE</scope>
    <source>
        <strain evidence="2">Huo1</strain>
        <tissue evidence="2">Leaf</tissue>
    </source>
</reference>
<dbReference type="InterPro" id="IPR057287">
    <property type="entry name" value="Ndx_N"/>
</dbReference>
<evidence type="ECO:0000313" key="2">
    <source>
        <dbReference type="EMBL" id="KAG6387314.1"/>
    </source>
</evidence>
<feature type="domain" description="Nodulin homeobox N-terminal" evidence="1">
    <location>
        <begin position="6"/>
        <end position="80"/>
    </location>
</feature>
<proteinExistence type="predicted"/>
<organism evidence="2">
    <name type="scientific">Salvia splendens</name>
    <name type="common">Scarlet sage</name>
    <dbReference type="NCBI Taxonomy" id="180675"/>
    <lineage>
        <taxon>Eukaryota</taxon>
        <taxon>Viridiplantae</taxon>
        <taxon>Streptophyta</taxon>
        <taxon>Embryophyta</taxon>
        <taxon>Tracheophyta</taxon>
        <taxon>Spermatophyta</taxon>
        <taxon>Magnoliopsida</taxon>
        <taxon>eudicotyledons</taxon>
        <taxon>Gunneridae</taxon>
        <taxon>Pentapetalae</taxon>
        <taxon>asterids</taxon>
        <taxon>lamiids</taxon>
        <taxon>Lamiales</taxon>
        <taxon>Lamiaceae</taxon>
        <taxon>Nepetoideae</taxon>
        <taxon>Mentheae</taxon>
        <taxon>Salviinae</taxon>
        <taxon>Salvia</taxon>
        <taxon>Salvia subgen. Calosphace</taxon>
        <taxon>core Calosphace</taxon>
    </lineage>
</organism>
<evidence type="ECO:0000259" key="1">
    <source>
        <dbReference type="Pfam" id="PF25246"/>
    </source>
</evidence>
<reference evidence="2" key="1">
    <citation type="submission" date="2018-01" db="EMBL/GenBank/DDBJ databases">
        <authorList>
            <person name="Mao J.F."/>
        </authorList>
    </citation>
    <scope>NUCLEOTIDE SEQUENCE</scope>
    <source>
        <strain evidence="2">Huo1</strain>
        <tissue evidence="2">Leaf</tissue>
    </source>
</reference>
<sequence>MDYINIGTGVTTLRTETLVELLQLCETESVSYLDEVASNTTTQNMAKSVGLEVLALLVKAWNRFKTAPSTSSYEYSRQHIVFGIMMMRKLKFTVLKNDMIASAQQVLAAVITAGASREPEILAEIRDAVFSFIRKMEPRRVMDTMLVSRVRIFYIMSRLARSPELQSIKNMISIECKSENVYRDVRFLKLSAGRSLVRYDSSSRNMLVGDRIQGFKVNIKPEKKSKLSSVVLKIRGISSFRSKATINDFLSIADDTAAGATGQLELLSTAIMDGWMAGLGVGQPPTTDALGQLLSEYARCLYTSQLQHLKDIAGTLATEAAEDSAQVAKLRSALESVDHKRRKILQQMKNGTEMLNLESGAAPIRSPSTSAEDARLVSLISLNSILKQVKVFHLSPISHLLTFWQMSQMLQLFCHSS</sequence>
<name>A0A8X8Z0Z5_SALSN</name>
<accession>A0A8X8Z0Z5</accession>
<dbReference type="GO" id="GO:0009908">
    <property type="term" value="P:flower development"/>
    <property type="evidence" value="ECO:0007669"/>
    <property type="project" value="InterPro"/>
</dbReference>
<evidence type="ECO:0000313" key="3">
    <source>
        <dbReference type="Proteomes" id="UP000298416"/>
    </source>
</evidence>
<dbReference type="GO" id="GO:0003697">
    <property type="term" value="F:single-stranded DNA binding"/>
    <property type="evidence" value="ECO:0007669"/>
    <property type="project" value="InterPro"/>
</dbReference>
<dbReference type="Proteomes" id="UP000298416">
    <property type="component" value="Unassembled WGS sequence"/>
</dbReference>
<protein>
    <recommendedName>
        <fullName evidence="1">Nodulin homeobox N-terminal domain-containing protein</fullName>
    </recommendedName>
</protein>
<dbReference type="EMBL" id="PNBA02000021">
    <property type="protein sequence ID" value="KAG6387314.1"/>
    <property type="molecule type" value="Genomic_DNA"/>
</dbReference>
<dbReference type="Pfam" id="PF25246">
    <property type="entry name" value="Nodulin_N"/>
    <property type="match status" value="1"/>
</dbReference>
<dbReference type="AlphaFoldDB" id="A0A8X8Z0Z5"/>
<comment type="caution">
    <text evidence="2">The sequence shown here is derived from an EMBL/GenBank/DDBJ whole genome shotgun (WGS) entry which is preliminary data.</text>
</comment>
<dbReference type="InterPro" id="IPR039325">
    <property type="entry name" value="NDX"/>
</dbReference>
<dbReference type="PANTHER" id="PTHR35743">
    <property type="entry name" value="NODULIN HOMEOBOX"/>
    <property type="match status" value="1"/>
</dbReference>